<feature type="transmembrane region" description="Helical" evidence="1">
    <location>
        <begin position="326"/>
        <end position="348"/>
    </location>
</feature>
<accession>A0A1Q8QXU2</accession>
<name>A0A1Q8QXU2_9FIRM</name>
<dbReference type="RefSeq" id="WP_075364680.1">
    <property type="nucleotide sequence ID" value="NZ_MLBF01000011.1"/>
</dbReference>
<dbReference type="STRING" id="1888891.DSOL_2031"/>
<protein>
    <submittedName>
        <fullName evidence="2">Integral membrane protein</fullName>
    </submittedName>
</protein>
<evidence type="ECO:0000313" key="3">
    <source>
        <dbReference type="Proteomes" id="UP000186102"/>
    </source>
</evidence>
<feature type="transmembrane region" description="Helical" evidence="1">
    <location>
        <begin position="133"/>
        <end position="151"/>
    </location>
</feature>
<keyword evidence="1" id="KW-0472">Membrane</keyword>
<dbReference type="OrthoDB" id="9767863at2"/>
<feature type="transmembrane region" description="Helical" evidence="1">
    <location>
        <begin position="422"/>
        <end position="440"/>
    </location>
</feature>
<feature type="transmembrane region" description="Helical" evidence="1">
    <location>
        <begin position="390"/>
        <end position="410"/>
    </location>
</feature>
<feature type="transmembrane region" description="Helical" evidence="1">
    <location>
        <begin position="157"/>
        <end position="178"/>
    </location>
</feature>
<feature type="transmembrane region" description="Helical" evidence="1">
    <location>
        <begin position="199"/>
        <end position="229"/>
    </location>
</feature>
<evidence type="ECO:0000256" key="1">
    <source>
        <dbReference type="SAM" id="Phobius"/>
    </source>
</evidence>
<dbReference type="Proteomes" id="UP000186102">
    <property type="component" value="Unassembled WGS sequence"/>
</dbReference>
<sequence>MQRIKNNDNQMNSVLMYTSAILLTLVILVGVMKLWHANLTVPFNYGGDGIFTQAYIKGIVDNGWFLNNRFFGAPFGANMFDYPSSDGLTLLWVKFLSFFTQQVGLIVNSSFILTFIMTTITSLYVFRKFGISRTVAVGISLLYSFLPYHFFRGEGHFFLSFYFQVPLLIMIALWIINGEFASYSAIPIRIRDLCRQRKFVLSALICLVSSCIGVYYAFFACFFLFVAGFDAFVRDKRISHIVATVILLCVMGSGVVLNIAPNLIYVHNHGTNAEVAHKSPEDSEIYGLKITQMLLPVSGHRIGFLAKDKALYDASAPLVNENDSATLGVIGSIGFVILIAMAIFGSFLPVSRDILVIRQLAVLNLSGILLATIGGFGTMFALIISPEIRGYNRIVVFIAFLSLFAVGVLVDKLVNLASQYRRLRWVRFILPVFILAVGIYDQTTVHYIPDYNGVRSSYENDARFISQIEHSVPKDSMIFQLPYVPFPENPLVNNMADYDLFRGYLHSQDLSWSYGTMKGRAGDKWYKDVSQQPLDEMLKTISLSGFNGIYIDRYGYKDQANKMIADISQHLDEQPIYSNNQRLVFFNLIKFNNSLKLGYTPQQYEVAQDNALHPLLMSWKGGFSGLEDTTSANWRWCSSTGQSELNNPSDKPKQVEIQMSIATGYPEKSNLYISGTDFSDKLIVSNQSTLYTKIINVPPGNYILKFSSDAKRVDAPQDPRYLVFRVENFKSTILPQKY</sequence>
<feature type="transmembrane region" description="Helical" evidence="1">
    <location>
        <begin position="105"/>
        <end position="126"/>
    </location>
</feature>
<dbReference type="EMBL" id="MLBF01000011">
    <property type="protein sequence ID" value="OLN32158.1"/>
    <property type="molecule type" value="Genomic_DNA"/>
</dbReference>
<feature type="transmembrane region" description="Helical" evidence="1">
    <location>
        <begin position="241"/>
        <end position="265"/>
    </location>
</feature>
<reference evidence="2 3" key="1">
    <citation type="submission" date="2016-09" db="EMBL/GenBank/DDBJ databases">
        <title>Complete genome of Desulfosporosinus sp. OL.</title>
        <authorList>
            <person name="Mardanov A."/>
            <person name="Beletsky A."/>
            <person name="Panova A."/>
            <person name="Karnachuk O."/>
            <person name="Ravin N."/>
        </authorList>
    </citation>
    <scope>NUCLEOTIDE SEQUENCE [LARGE SCALE GENOMIC DNA]</scope>
    <source>
        <strain evidence="2 3">OL</strain>
    </source>
</reference>
<keyword evidence="1" id="KW-0812">Transmembrane</keyword>
<feature type="transmembrane region" description="Helical" evidence="1">
    <location>
        <begin position="286"/>
        <end position="306"/>
    </location>
</feature>
<keyword evidence="3" id="KW-1185">Reference proteome</keyword>
<organism evidence="2 3">
    <name type="scientific">Desulfosporosinus metallidurans</name>
    <dbReference type="NCBI Taxonomy" id="1888891"/>
    <lineage>
        <taxon>Bacteria</taxon>
        <taxon>Bacillati</taxon>
        <taxon>Bacillota</taxon>
        <taxon>Clostridia</taxon>
        <taxon>Eubacteriales</taxon>
        <taxon>Desulfitobacteriaceae</taxon>
        <taxon>Desulfosporosinus</taxon>
    </lineage>
</organism>
<keyword evidence="1" id="KW-1133">Transmembrane helix</keyword>
<comment type="caution">
    <text evidence="2">The sequence shown here is derived from an EMBL/GenBank/DDBJ whole genome shotgun (WGS) entry which is preliminary data.</text>
</comment>
<proteinExistence type="predicted"/>
<gene>
    <name evidence="2" type="ORF">DSOL_2031</name>
</gene>
<feature type="transmembrane region" description="Helical" evidence="1">
    <location>
        <begin position="12"/>
        <end position="35"/>
    </location>
</feature>
<feature type="transmembrane region" description="Helical" evidence="1">
    <location>
        <begin position="360"/>
        <end position="384"/>
    </location>
</feature>
<dbReference type="AlphaFoldDB" id="A0A1Q8QXU2"/>
<evidence type="ECO:0000313" key="2">
    <source>
        <dbReference type="EMBL" id="OLN32158.1"/>
    </source>
</evidence>